<accession>A0A3P3T9C7</accession>
<name>A0A3P3T9C7_9BACL</name>
<evidence type="ECO:0000313" key="2">
    <source>
        <dbReference type="Proteomes" id="UP000267017"/>
    </source>
</evidence>
<keyword evidence="2" id="KW-1185">Reference proteome</keyword>
<dbReference type="OrthoDB" id="2246846at2"/>
<organism evidence="1 2">
    <name type="scientific">Paenibacillus oralis</name>
    <dbReference type="NCBI Taxonomy" id="2490856"/>
    <lineage>
        <taxon>Bacteria</taxon>
        <taxon>Bacillati</taxon>
        <taxon>Bacillota</taxon>
        <taxon>Bacilli</taxon>
        <taxon>Bacillales</taxon>
        <taxon>Paenibacillaceae</taxon>
        <taxon>Paenibacillus</taxon>
    </lineage>
</organism>
<reference evidence="1 2" key="1">
    <citation type="submission" date="2018-11" db="EMBL/GenBank/DDBJ databases">
        <title>Genome sequencing of Paenibacillus sp. KCOM 3021 (= ChDC PVNT-B20).</title>
        <authorList>
            <person name="Kook J.-K."/>
            <person name="Park S.-N."/>
            <person name="Lim Y.K."/>
        </authorList>
    </citation>
    <scope>NUCLEOTIDE SEQUENCE [LARGE SCALE GENOMIC DNA]</scope>
    <source>
        <strain evidence="1 2">KCOM 3021</strain>
    </source>
</reference>
<gene>
    <name evidence="1" type="ORF">EHV15_34100</name>
</gene>
<dbReference type="RefSeq" id="WP_128635718.1">
    <property type="nucleotide sequence ID" value="NZ_RRCN01000002.1"/>
</dbReference>
<sequence>MEIFTPSSNILKSNLYREVIESIESIGMNLTFFMKDNQPESALTRYLANKEVQIIFKSSEIHYEALYYHELLHVKLKLLGFPQIRRFNKVKIPLWLKESINSLSNTLDHTYIFEEMRKIGVNQSELNQAFLNDVLLTVELENVADLCHAVNFLELNLRNEQAFNELRDQLSQKQYIGYRLFKEMEKLVVDVSTPEKMRGAYASLFKLIDSFLYDQFGNKQYLDLIYAVNPGYPNDFLYKNSRELLYTKEVSDFGSYVFVLDRIHHQNCFLLSDSNGNSVSKEIINDFLQERTLAEVVEYFEHN</sequence>
<protein>
    <submittedName>
        <fullName evidence="1">Uncharacterized protein</fullName>
    </submittedName>
</protein>
<evidence type="ECO:0000313" key="1">
    <source>
        <dbReference type="EMBL" id="RRJ54631.1"/>
    </source>
</evidence>
<proteinExistence type="predicted"/>
<dbReference type="Proteomes" id="UP000267017">
    <property type="component" value="Unassembled WGS sequence"/>
</dbReference>
<dbReference type="EMBL" id="RRCN01000002">
    <property type="protein sequence ID" value="RRJ54631.1"/>
    <property type="molecule type" value="Genomic_DNA"/>
</dbReference>
<dbReference type="AlphaFoldDB" id="A0A3P3T9C7"/>
<comment type="caution">
    <text evidence="1">The sequence shown here is derived from an EMBL/GenBank/DDBJ whole genome shotgun (WGS) entry which is preliminary data.</text>
</comment>